<organism evidence="2 3">
    <name type="scientific">Odocoileus virginianus</name>
    <name type="common">White-tailed deer</name>
    <dbReference type="NCBI Taxonomy" id="9874"/>
    <lineage>
        <taxon>Eukaryota</taxon>
        <taxon>Metazoa</taxon>
        <taxon>Chordata</taxon>
        <taxon>Craniata</taxon>
        <taxon>Vertebrata</taxon>
        <taxon>Euteleostomi</taxon>
        <taxon>Mammalia</taxon>
        <taxon>Eutheria</taxon>
        <taxon>Laurasiatheria</taxon>
        <taxon>Artiodactyla</taxon>
        <taxon>Ruminantia</taxon>
        <taxon>Pecora</taxon>
        <taxon>Cervidae</taxon>
        <taxon>Odocoileinae</taxon>
        <taxon>Odocoileus</taxon>
    </lineage>
</organism>
<keyword evidence="2" id="KW-1185">Reference proteome</keyword>
<dbReference type="InterPro" id="IPR029000">
    <property type="entry name" value="Cyclophilin-like_dom_sf"/>
</dbReference>
<dbReference type="SUPFAM" id="SSF50891">
    <property type="entry name" value="Cyclophilin-like"/>
    <property type="match status" value="1"/>
</dbReference>
<sequence>MASQQPSVPCISRSPPEQPLQVKVVGLFKSSSFQIAKSAAESLKSNYPSKFEDPIIIPVQEFAWHQYLQEKKRELKNEVWEYSSYVMCFINDELLGDALDLQKWAHKVWDIVDFKPPALYEALTMDYSEKFLRDTKHNFVFLDISIDLYPIGRLIFELYSDTCPKTCKNFQILCTGKAGFSQSGIKLHYTGSIFHRVVRNGWVQGGDIVAGKGDDGESIYGPTFEGFKSNFYLTLLSSENYMEMPLNCLIILLPERMQGNFPKPDENFSVPHNKRGVLGMVNKGRHSNGSQFYITLQATPYLDKKYVAFGQLIEGTDVLHQLESVPTENERPIQNCVITDSGELYA</sequence>
<dbReference type="PANTHER" id="PTHR11071">
    <property type="entry name" value="PEPTIDYL-PROLYL CIS-TRANS ISOMERASE"/>
    <property type="match status" value="1"/>
</dbReference>
<dbReference type="PANTHER" id="PTHR11071:SF561">
    <property type="entry name" value="PEPTIDYL-PROLYL CIS-TRANS ISOMERASE D-RELATED"/>
    <property type="match status" value="1"/>
</dbReference>
<proteinExistence type="predicted"/>
<reference evidence="2" key="1">
    <citation type="journal article" date="2022" name="J. Hered.">
        <title>A De Novo Chromosome-Level Genome Assembly of the White-Tailed Deer, Odocoileus Virginianus.</title>
        <authorList>
            <person name="London E.W."/>
            <person name="Roca A.L."/>
            <person name="Novakofski J.E."/>
            <person name="Mateus-Pinilla N.E."/>
        </authorList>
    </citation>
    <scope>NUCLEOTIDE SEQUENCE [LARGE SCALE GENOMIC DNA]</scope>
</reference>
<dbReference type="GeneID" id="110141916"/>
<feature type="domain" description="PPIase cyclophilin-type" evidence="1">
    <location>
        <begin position="141"/>
        <end position="343"/>
    </location>
</feature>
<dbReference type="RefSeq" id="XP_070306085.1">
    <property type="nucleotide sequence ID" value="XM_070449984.1"/>
</dbReference>
<evidence type="ECO:0000313" key="2">
    <source>
        <dbReference type="Proteomes" id="UP001652640"/>
    </source>
</evidence>
<evidence type="ECO:0000313" key="3">
    <source>
        <dbReference type="RefSeq" id="XP_070306085.1"/>
    </source>
</evidence>
<gene>
    <name evidence="3" type="primary">PPIL6</name>
</gene>
<dbReference type="InterPro" id="IPR002130">
    <property type="entry name" value="Cyclophilin-type_PPIase_dom"/>
</dbReference>
<accession>A0ABM4GRZ8</accession>
<dbReference type="PROSITE" id="PS50072">
    <property type="entry name" value="CSA_PPIASE_2"/>
    <property type="match status" value="1"/>
</dbReference>
<evidence type="ECO:0000259" key="1">
    <source>
        <dbReference type="PROSITE" id="PS50072"/>
    </source>
</evidence>
<dbReference type="Gene3D" id="2.40.100.10">
    <property type="entry name" value="Cyclophilin-like"/>
    <property type="match status" value="2"/>
</dbReference>
<name>A0ABM4GRZ8_ODOVR</name>
<protein>
    <submittedName>
        <fullName evidence="3">Probable inactive peptidyl-prolyl cis-trans isomerase-like 6 isoform X1</fullName>
    </submittedName>
</protein>
<dbReference type="Pfam" id="PF00160">
    <property type="entry name" value="Pro_isomerase"/>
    <property type="match status" value="1"/>
</dbReference>
<dbReference type="Proteomes" id="UP001652640">
    <property type="component" value="Chromosome 19"/>
</dbReference>
<dbReference type="PRINTS" id="PR00153">
    <property type="entry name" value="CSAPPISMRASE"/>
</dbReference>
<reference evidence="3" key="2">
    <citation type="submission" date="2025-08" db="UniProtKB">
        <authorList>
            <consortium name="RefSeq"/>
        </authorList>
    </citation>
    <scope>IDENTIFICATION</scope>
    <source>
        <tissue evidence="3">Tongue muscle</tissue>
    </source>
</reference>